<keyword evidence="3" id="KW-1185">Reference proteome</keyword>
<dbReference type="RefSeq" id="YP_009225652.1">
    <property type="nucleotide sequence ID" value="NC_029094.1"/>
</dbReference>
<organism evidence="2 3">
    <name type="scientific">Pseudoalteromonas phage H101</name>
    <dbReference type="NCBI Taxonomy" id="1654919"/>
    <lineage>
        <taxon>Viruses</taxon>
        <taxon>Duplodnaviria</taxon>
        <taxon>Heunggongvirae</taxon>
        <taxon>Uroviricota</taxon>
        <taxon>Caudoviricetes</taxon>
        <taxon>Shandongvirus</taxon>
        <taxon>Shandongvirus H101</taxon>
    </lineage>
</organism>
<feature type="compositionally biased region" description="Low complexity" evidence="1">
    <location>
        <begin position="153"/>
        <end position="164"/>
    </location>
</feature>
<reference evidence="2 3" key="1">
    <citation type="submission" date="2015-05" db="EMBL/GenBank/DDBJ databases">
        <authorList>
            <person name="Wang D.B."/>
            <person name="Wang M."/>
        </authorList>
    </citation>
    <scope>NUCLEOTIDE SEQUENCE [LARGE SCALE GENOMIC DNA]</scope>
</reference>
<accession>A0A0H4INF0</accession>
<name>A0A0H4INF0_9CAUD</name>
<sequence length="183" mass="21019">MAKGNKPQISIVPNKIKIENGRPTMGEESVNIHIDAFTRAQKAMGKDTKKAVDILAWQLEEIHKSLNPANIGKIRVMLVENPDFDKTKEISDENPFLIEEYQHMFDPTRYKDNIVHSTSQSYLKNNEQRIRELQEQEKEIKKMQKEANAALEELAEAESNASNNKQPLFSFEFEGEDKNTSVN</sequence>
<evidence type="ECO:0000313" key="3">
    <source>
        <dbReference type="Proteomes" id="UP000202763"/>
    </source>
</evidence>
<evidence type="ECO:0000256" key="1">
    <source>
        <dbReference type="SAM" id="MobiDB-lite"/>
    </source>
</evidence>
<dbReference type="KEGG" id="vg:26796713"/>
<dbReference type="Proteomes" id="UP000202763">
    <property type="component" value="Segment"/>
</dbReference>
<protein>
    <submittedName>
        <fullName evidence="2">Uncharacterized protein</fullName>
    </submittedName>
</protein>
<dbReference type="EMBL" id="KR534323">
    <property type="protein sequence ID" value="AKO61119.1"/>
    <property type="molecule type" value="Genomic_DNA"/>
</dbReference>
<dbReference type="GeneID" id="26796713"/>
<feature type="region of interest" description="Disordered" evidence="1">
    <location>
        <begin position="153"/>
        <end position="183"/>
    </location>
</feature>
<evidence type="ECO:0000313" key="2">
    <source>
        <dbReference type="EMBL" id="AKO61119.1"/>
    </source>
</evidence>
<proteinExistence type="predicted"/>